<proteinExistence type="predicted"/>
<protein>
    <submittedName>
        <fullName evidence="2">Uncharacterized protein</fullName>
    </submittedName>
</protein>
<feature type="region of interest" description="Disordered" evidence="1">
    <location>
        <begin position="37"/>
        <end position="61"/>
    </location>
</feature>
<organism evidence="2 3">
    <name type="scientific">Elysia crispata</name>
    <name type="common">lettuce slug</name>
    <dbReference type="NCBI Taxonomy" id="231223"/>
    <lineage>
        <taxon>Eukaryota</taxon>
        <taxon>Metazoa</taxon>
        <taxon>Spiralia</taxon>
        <taxon>Lophotrochozoa</taxon>
        <taxon>Mollusca</taxon>
        <taxon>Gastropoda</taxon>
        <taxon>Heterobranchia</taxon>
        <taxon>Euthyneura</taxon>
        <taxon>Panpulmonata</taxon>
        <taxon>Sacoglossa</taxon>
        <taxon>Placobranchoidea</taxon>
        <taxon>Plakobranchidae</taxon>
        <taxon>Elysia</taxon>
    </lineage>
</organism>
<reference evidence="2" key="1">
    <citation type="journal article" date="2023" name="G3 (Bethesda)">
        <title>A reference genome for the long-term kleptoplast-retaining sea slug Elysia crispata morphotype clarki.</title>
        <authorList>
            <person name="Eastman K.E."/>
            <person name="Pendleton A.L."/>
            <person name="Shaikh M.A."/>
            <person name="Suttiyut T."/>
            <person name="Ogas R."/>
            <person name="Tomko P."/>
            <person name="Gavelis G."/>
            <person name="Widhalm J.R."/>
            <person name="Wisecaver J.H."/>
        </authorList>
    </citation>
    <scope>NUCLEOTIDE SEQUENCE</scope>
    <source>
        <strain evidence="2">ECLA1</strain>
    </source>
</reference>
<dbReference type="AlphaFoldDB" id="A0AAE0XY63"/>
<evidence type="ECO:0000313" key="3">
    <source>
        <dbReference type="Proteomes" id="UP001283361"/>
    </source>
</evidence>
<dbReference type="Proteomes" id="UP001283361">
    <property type="component" value="Unassembled WGS sequence"/>
</dbReference>
<feature type="compositionally biased region" description="Polar residues" evidence="1">
    <location>
        <begin position="199"/>
        <end position="217"/>
    </location>
</feature>
<feature type="region of interest" description="Disordered" evidence="1">
    <location>
        <begin position="194"/>
        <end position="279"/>
    </location>
</feature>
<comment type="caution">
    <text evidence="2">The sequence shown here is derived from an EMBL/GenBank/DDBJ whole genome shotgun (WGS) entry which is preliminary data.</text>
</comment>
<gene>
    <name evidence="2" type="ORF">RRG08_043069</name>
</gene>
<feature type="compositionally biased region" description="Polar residues" evidence="1">
    <location>
        <begin position="269"/>
        <end position="279"/>
    </location>
</feature>
<accession>A0AAE0XY63</accession>
<keyword evidence="3" id="KW-1185">Reference proteome</keyword>
<dbReference type="EMBL" id="JAWDGP010007329">
    <property type="protein sequence ID" value="KAK3725652.1"/>
    <property type="molecule type" value="Genomic_DNA"/>
</dbReference>
<evidence type="ECO:0000313" key="2">
    <source>
        <dbReference type="EMBL" id="KAK3725652.1"/>
    </source>
</evidence>
<name>A0AAE0XY63_9GAST</name>
<sequence>MLKTCPDVASRRRGRWRDCDLCYLYHIFRAGVHERAAKISSDSDQPETGEHNCGGSRGSPRPLVTDDWNGVNLSCGSGDDAHLHHKSKLFLGDFGDVNNTPGGGTLDVKEGLAGTCKQYRGRVCKPRLPNDTTTKRFKRENPRGEESCELCCGETGQACDNLLNRPPGSRWTTQVAAKFTNTVRPSLPELCGKVESDAKTNQMSTPLKKNRKASVTTRIARPSPLTSFTPLEPKSDVASAVAARKNSPEEPRQPSKGPGGGFGREREQTIFNKGLTSYS</sequence>
<evidence type="ECO:0000256" key="1">
    <source>
        <dbReference type="SAM" id="MobiDB-lite"/>
    </source>
</evidence>